<dbReference type="GO" id="GO:0008270">
    <property type="term" value="F:zinc ion binding"/>
    <property type="evidence" value="ECO:0007669"/>
    <property type="project" value="InterPro"/>
</dbReference>
<dbReference type="Pfam" id="PF01844">
    <property type="entry name" value="HNH"/>
    <property type="match status" value="1"/>
</dbReference>
<accession>M5JME6</accession>
<evidence type="ECO:0000256" key="1">
    <source>
        <dbReference type="SAM" id="MobiDB-lite"/>
    </source>
</evidence>
<dbReference type="InterPro" id="IPR003615">
    <property type="entry name" value="HNH_nuc"/>
</dbReference>
<dbReference type="EMBL" id="AOGE01000041">
    <property type="protein sequence ID" value="ELT48115.1"/>
    <property type="molecule type" value="Genomic_DNA"/>
</dbReference>
<dbReference type="GO" id="GO:0003676">
    <property type="term" value="F:nucleic acid binding"/>
    <property type="evidence" value="ECO:0007669"/>
    <property type="project" value="InterPro"/>
</dbReference>
<organism evidence="3 4">
    <name type="scientific">Brucella intermedia M86</name>
    <dbReference type="NCBI Taxonomy" id="1234597"/>
    <lineage>
        <taxon>Bacteria</taxon>
        <taxon>Pseudomonadati</taxon>
        <taxon>Pseudomonadota</taxon>
        <taxon>Alphaproteobacteria</taxon>
        <taxon>Hyphomicrobiales</taxon>
        <taxon>Brucellaceae</taxon>
        <taxon>Brucella/Ochrobactrum group</taxon>
        <taxon>Brucella</taxon>
    </lineage>
</organism>
<feature type="region of interest" description="Disordered" evidence="1">
    <location>
        <begin position="85"/>
        <end position="142"/>
    </location>
</feature>
<proteinExistence type="predicted"/>
<dbReference type="Gene3D" id="1.10.30.50">
    <property type="match status" value="1"/>
</dbReference>
<protein>
    <submittedName>
        <fullName evidence="3">HNH endonuclease</fullName>
    </submittedName>
</protein>
<dbReference type="GO" id="GO:0004519">
    <property type="term" value="F:endonuclease activity"/>
    <property type="evidence" value="ECO:0007669"/>
    <property type="project" value="UniProtKB-KW"/>
</dbReference>
<keyword evidence="3" id="KW-0378">Hydrolase</keyword>
<evidence type="ECO:0000259" key="2">
    <source>
        <dbReference type="SMART" id="SM00507"/>
    </source>
</evidence>
<evidence type="ECO:0000313" key="4">
    <source>
        <dbReference type="Proteomes" id="UP000011971"/>
    </source>
</evidence>
<dbReference type="CDD" id="cd00085">
    <property type="entry name" value="HNHc"/>
    <property type="match status" value="1"/>
</dbReference>
<feature type="domain" description="HNH nuclease" evidence="2">
    <location>
        <begin position="22"/>
        <end position="75"/>
    </location>
</feature>
<dbReference type="SMART" id="SM00507">
    <property type="entry name" value="HNHc"/>
    <property type="match status" value="1"/>
</dbReference>
<feature type="compositionally biased region" description="Basic and acidic residues" evidence="1">
    <location>
        <begin position="85"/>
        <end position="96"/>
    </location>
</feature>
<dbReference type="RefSeq" id="WP_006472181.1">
    <property type="nucleotide sequence ID" value="NZ_AOGE01000041.1"/>
</dbReference>
<name>M5JME6_9HYPH</name>
<comment type="caution">
    <text evidence="3">The sequence shown here is derived from an EMBL/GenBank/DDBJ whole genome shotgun (WGS) entry which is preliminary data.</text>
</comment>
<keyword evidence="3" id="KW-0255">Endonuclease</keyword>
<reference evidence="3 4" key="1">
    <citation type="journal article" date="2013" name="Gut Pathog.">
        <title>Draft genome of Ochrobactrum intermedium strain M86 isolated from non-ulcer dyspeptic individual from India.</title>
        <authorList>
            <person name="Kulkarni G."/>
            <person name="Dhotre D."/>
            <person name="Dharne M."/>
            <person name="Shetty S."/>
            <person name="Chowdhury S."/>
            <person name="Misra V."/>
            <person name="Misra S."/>
            <person name="Patole M."/>
            <person name="Shouche Y."/>
        </authorList>
    </citation>
    <scope>NUCLEOTIDE SEQUENCE [LARGE SCALE GENOMIC DNA]</scope>
    <source>
        <strain evidence="3 4">M86</strain>
    </source>
</reference>
<evidence type="ECO:0000313" key="3">
    <source>
        <dbReference type="EMBL" id="ELT48115.1"/>
    </source>
</evidence>
<dbReference type="InterPro" id="IPR002711">
    <property type="entry name" value="HNH"/>
</dbReference>
<dbReference type="Proteomes" id="UP000011971">
    <property type="component" value="Unassembled WGS sequence"/>
</dbReference>
<dbReference type="AlphaFoldDB" id="M5JME6"/>
<sequence>MMARTVKEWIGKNDDAAIPTSVKRRIVNRQDGCCALTGRPFGPRNKPEFDHKVALWLGGEHRESNLQAICKDEHKAKTKAEATVRAKVNSQHDKHIGLKNPKGSIPGRGFPKSGKSPRIDKSALPTLPRPRLMQAGTARNQP</sequence>
<dbReference type="PATRIC" id="fig|1234597.4.peg.3418"/>
<gene>
    <name evidence="3" type="ORF">D584_16580</name>
</gene>
<keyword evidence="3" id="KW-0540">Nuclease</keyword>